<dbReference type="Proteomes" id="UP000288216">
    <property type="component" value="Unassembled WGS sequence"/>
</dbReference>
<sequence>VASALHSENHDRYERLTSVSSSVDYDQRDNNIPRWFI</sequence>
<organism evidence="1 2">
    <name type="scientific">Scyliorhinus torazame</name>
    <name type="common">Cloudy catshark</name>
    <name type="synonym">Catulus torazame</name>
    <dbReference type="NCBI Taxonomy" id="75743"/>
    <lineage>
        <taxon>Eukaryota</taxon>
        <taxon>Metazoa</taxon>
        <taxon>Chordata</taxon>
        <taxon>Craniata</taxon>
        <taxon>Vertebrata</taxon>
        <taxon>Chondrichthyes</taxon>
        <taxon>Elasmobranchii</taxon>
        <taxon>Galeomorphii</taxon>
        <taxon>Galeoidea</taxon>
        <taxon>Carcharhiniformes</taxon>
        <taxon>Scyliorhinidae</taxon>
        <taxon>Scyliorhinus</taxon>
    </lineage>
</organism>
<proteinExistence type="predicted"/>
<accession>A0A401QFU0</accession>
<dbReference type="EMBL" id="BFAA01049848">
    <property type="protein sequence ID" value="GCB84213.1"/>
    <property type="molecule type" value="Genomic_DNA"/>
</dbReference>
<evidence type="ECO:0000313" key="2">
    <source>
        <dbReference type="Proteomes" id="UP000288216"/>
    </source>
</evidence>
<dbReference type="AlphaFoldDB" id="A0A401QFU0"/>
<gene>
    <name evidence="1" type="ORF">scyTo_0024559</name>
</gene>
<protein>
    <submittedName>
        <fullName evidence="1">Uncharacterized protein</fullName>
    </submittedName>
</protein>
<keyword evidence="2" id="KW-1185">Reference proteome</keyword>
<feature type="non-terminal residue" evidence="1">
    <location>
        <position position="1"/>
    </location>
</feature>
<comment type="caution">
    <text evidence="1">The sequence shown here is derived from an EMBL/GenBank/DDBJ whole genome shotgun (WGS) entry which is preliminary data.</text>
</comment>
<dbReference type="OrthoDB" id="9907595at2759"/>
<evidence type="ECO:0000313" key="1">
    <source>
        <dbReference type="EMBL" id="GCB84213.1"/>
    </source>
</evidence>
<reference evidence="1 2" key="1">
    <citation type="journal article" date="2018" name="Nat. Ecol. Evol.">
        <title>Shark genomes provide insights into elasmobranch evolution and the origin of vertebrates.</title>
        <authorList>
            <person name="Hara Y"/>
            <person name="Yamaguchi K"/>
            <person name="Onimaru K"/>
            <person name="Kadota M"/>
            <person name="Koyanagi M"/>
            <person name="Keeley SD"/>
            <person name="Tatsumi K"/>
            <person name="Tanaka K"/>
            <person name="Motone F"/>
            <person name="Kageyama Y"/>
            <person name="Nozu R"/>
            <person name="Adachi N"/>
            <person name="Nishimura O"/>
            <person name="Nakagawa R"/>
            <person name="Tanegashima C"/>
            <person name="Kiyatake I"/>
            <person name="Matsumoto R"/>
            <person name="Murakumo K"/>
            <person name="Nishida K"/>
            <person name="Terakita A"/>
            <person name="Kuratani S"/>
            <person name="Sato K"/>
            <person name="Hyodo S Kuraku.S."/>
        </authorList>
    </citation>
    <scope>NUCLEOTIDE SEQUENCE [LARGE SCALE GENOMIC DNA]</scope>
</reference>
<name>A0A401QFU0_SCYTO</name>